<organism evidence="7 12">
    <name type="scientific">Plasmodium berghei</name>
    <dbReference type="NCBI Taxonomy" id="5821"/>
    <lineage>
        <taxon>Eukaryota</taxon>
        <taxon>Sar</taxon>
        <taxon>Alveolata</taxon>
        <taxon>Apicomplexa</taxon>
        <taxon>Aconoidasida</taxon>
        <taxon>Haemosporida</taxon>
        <taxon>Plasmodiidae</taxon>
        <taxon>Plasmodium</taxon>
        <taxon>Plasmodium (Vinckeia)</taxon>
    </lineage>
</organism>
<keyword evidence="6" id="KW-0812">Transmembrane</keyword>
<evidence type="ECO:0000313" key="10">
    <source>
        <dbReference type="EMBL" id="SCO61253.1"/>
    </source>
</evidence>
<feature type="transmembrane region" description="Helical" evidence="6">
    <location>
        <begin position="51"/>
        <end position="68"/>
    </location>
</feature>
<keyword evidence="4 6" id="KW-0472">Membrane</keyword>
<dbReference type="PIRSF" id="PIRSF015665">
    <property type="entry name" value="CHOPT"/>
    <property type="match status" value="1"/>
</dbReference>
<dbReference type="EMBL" id="LT608275">
    <property type="protein sequence ID" value="SCO61253.1"/>
    <property type="molecule type" value="Genomic_DNA"/>
</dbReference>
<dbReference type="PANTHER" id="PTHR10414">
    <property type="entry name" value="ETHANOLAMINEPHOSPHOTRANSFERASE"/>
    <property type="match status" value="1"/>
</dbReference>
<dbReference type="EC" id="2.7.8.2" evidence="7"/>
<accession>A0A0Y9XW56</accession>
<reference evidence="7 12" key="1">
    <citation type="submission" date="2016-02" db="EMBL/GenBank/DDBJ databases">
        <authorList>
            <consortium name="Pathogen Informatics"/>
        </authorList>
    </citation>
    <scope>NUCLEOTIDE SEQUENCE [LARGE SCALE GENOMIC DNA]</scope>
    <source>
        <strain evidence="7 12">K173</strain>
        <strain evidence="8 16">NK65 ny</strain>
        <strain evidence="9 15">NK65e</strain>
        <strain evidence="11 13">SP11 Antwerpcl1</strain>
        <strain evidence="10 14">SP11 RLL</strain>
    </source>
</reference>
<dbReference type="GO" id="GO:0004307">
    <property type="term" value="F:ethanolaminephosphotransferase activity"/>
    <property type="evidence" value="ECO:0007669"/>
    <property type="project" value="UniProtKB-EC"/>
</dbReference>
<keyword evidence="3 5" id="KW-0808">Transferase</keyword>
<evidence type="ECO:0000313" key="9">
    <source>
        <dbReference type="EMBL" id="SCN26860.1"/>
    </source>
</evidence>
<dbReference type="Proteomes" id="UP000069549">
    <property type="component" value="Chromosome 11"/>
</dbReference>
<gene>
    <name evidence="7" type="primary">CEPT</name>
    <name evidence="7" type="ORF">PBK173_000292700</name>
    <name evidence="9" type="ORF">PBNK65E_000284900</name>
    <name evidence="8" type="ORF">PBNK65NY_000284400</name>
    <name evidence="11" type="ORF">PBSP11A_000284300</name>
    <name evidence="10" type="ORF">PBSP11RLL_000284700</name>
</gene>
<feature type="transmembrane region" description="Helical" evidence="6">
    <location>
        <begin position="118"/>
        <end position="136"/>
    </location>
</feature>
<comment type="similarity">
    <text evidence="2 5">Belongs to the CDP-alcohol phosphatidyltransferase class-I family.</text>
</comment>
<dbReference type="Proteomes" id="UP000219974">
    <property type="component" value="Chromosome 11"/>
</dbReference>
<evidence type="ECO:0000256" key="5">
    <source>
        <dbReference type="RuleBase" id="RU003750"/>
    </source>
</evidence>
<feature type="transmembrane region" description="Helical" evidence="6">
    <location>
        <begin position="172"/>
        <end position="192"/>
    </location>
</feature>
<name>A0A0Y9XW56_PLABE</name>
<feature type="transmembrane region" description="Helical" evidence="6">
    <location>
        <begin position="142"/>
        <end position="160"/>
    </location>
</feature>
<dbReference type="InterPro" id="IPR048254">
    <property type="entry name" value="CDP_ALCOHOL_P_TRANSF_CS"/>
</dbReference>
<dbReference type="VEuPathDB" id="PlasmoDB:PBANKA_1127000"/>
<feature type="transmembrane region" description="Helical" evidence="6">
    <location>
        <begin position="282"/>
        <end position="301"/>
    </location>
</feature>
<dbReference type="AlphaFoldDB" id="A0A0Y9XW56"/>
<feature type="transmembrane region" description="Helical" evidence="6">
    <location>
        <begin position="212"/>
        <end position="237"/>
    </location>
</feature>
<protein>
    <submittedName>
        <fullName evidence="7">Choline/ethanolaminephosphotransferase</fullName>
        <ecNumber evidence="7">2.7.8.1</ecNumber>
        <ecNumber evidence="7">2.7.8.2</ecNumber>
    </submittedName>
</protein>
<sequence length="390" mass="44521">MGIIFKLNKNAYSNCKSYSYKRGGHSLFEKLCEPYWNFCVKLIPKSVTANLLTLLGFICSTLAFFLMYMFDINNKKYDHIYIYMGILLFLYSTLDSIDGKQARRTNTSSALGQLFDHGCDAITSVLFIIVGVKSMGLTNGCALFWIIGYIQLLTYIVSWLEHYTKTFNTANGPFGVTEITFFGIALCVFRGLKGPGIYQKLTFKNIIPAKIHSFFGYSLLSLSLSTILIVVSFLSIAPSIANFIYKGITNAKKKKKEASLLLALYAGFILSEYYFYRTTITPQNELICFLILAIYSAFYTLHMHLSTLLKIKMPYVPIPIIVYYTFVALLFVKRTMKPKFLNVAALTENNILYYILGFGLFYLFDYSYTVITNICKELGISFLFVKRKKK</sequence>
<evidence type="ECO:0000256" key="1">
    <source>
        <dbReference type="ARBA" id="ARBA00004370"/>
    </source>
</evidence>
<feature type="transmembrane region" description="Helical" evidence="6">
    <location>
        <begin position="258"/>
        <end position="276"/>
    </location>
</feature>
<dbReference type="Gene3D" id="1.20.120.1760">
    <property type="match status" value="1"/>
</dbReference>
<evidence type="ECO:0000313" key="12">
    <source>
        <dbReference type="Proteomes" id="UP000069549"/>
    </source>
</evidence>
<dbReference type="PROSITE" id="PS00379">
    <property type="entry name" value="CDP_ALCOHOL_P_TRANSF"/>
    <property type="match status" value="1"/>
</dbReference>
<evidence type="ECO:0000313" key="8">
    <source>
        <dbReference type="EMBL" id="SCM23967.1"/>
    </source>
</evidence>
<feature type="transmembrane region" description="Helical" evidence="6">
    <location>
        <begin position="313"/>
        <end position="331"/>
    </location>
</feature>
<evidence type="ECO:0000313" key="16">
    <source>
        <dbReference type="Proteomes" id="UP000516480"/>
    </source>
</evidence>
<evidence type="ECO:0000313" key="15">
    <source>
        <dbReference type="Proteomes" id="UP000220214"/>
    </source>
</evidence>
<comment type="subcellular location">
    <subcellularLocation>
        <location evidence="1">Membrane</location>
    </subcellularLocation>
</comment>
<dbReference type="InterPro" id="IPR043130">
    <property type="entry name" value="CDP-OH_PTrfase_TM_dom"/>
</dbReference>
<evidence type="ECO:0000256" key="2">
    <source>
        <dbReference type="ARBA" id="ARBA00010441"/>
    </source>
</evidence>
<dbReference type="OMA" id="SVYANCK"/>
<dbReference type="EMBL" id="LT608259">
    <property type="protein sequence ID" value="SCO63281.1"/>
    <property type="molecule type" value="Genomic_DNA"/>
</dbReference>
<feature type="transmembrane region" description="Helical" evidence="6">
    <location>
        <begin position="80"/>
        <end position="97"/>
    </location>
</feature>
<keyword evidence="6" id="KW-1133">Transmembrane helix</keyword>
<proteinExistence type="inferred from homology"/>
<dbReference type="GO" id="GO:0004142">
    <property type="term" value="F:diacylglycerol cholinephosphotransferase activity"/>
    <property type="evidence" value="ECO:0007669"/>
    <property type="project" value="UniProtKB-EC"/>
</dbReference>
<dbReference type="OrthoDB" id="196717at2759"/>
<dbReference type="EMBL" id="LT160031">
    <property type="protein sequence ID" value="CXI65586.1"/>
    <property type="molecule type" value="Genomic_DNA"/>
</dbReference>
<dbReference type="EMBL" id="LT608147">
    <property type="protein sequence ID" value="SCM23967.1"/>
    <property type="molecule type" value="Genomic_DNA"/>
</dbReference>
<dbReference type="Proteomes" id="UP000219860">
    <property type="component" value="Chromosome 11"/>
</dbReference>
<dbReference type="EC" id="2.7.8.1" evidence="7"/>
<dbReference type="GO" id="GO:0016020">
    <property type="term" value="C:membrane"/>
    <property type="evidence" value="ECO:0007669"/>
    <property type="project" value="UniProtKB-SubCell"/>
</dbReference>
<evidence type="ECO:0000313" key="11">
    <source>
        <dbReference type="EMBL" id="SCO63281.1"/>
    </source>
</evidence>
<dbReference type="Proteomes" id="UP000516480">
    <property type="component" value="Chromosome 11"/>
</dbReference>
<dbReference type="PANTHER" id="PTHR10414:SF37">
    <property type="entry name" value="BB IN A BOXCAR, ISOFORM C"/>
    <property type="match status" value="1"/>
</dbReference>
<dbReference type="InterPro" id="IPR014472">
    <property type="entry name" value="CHOPT"/>
</dbReference>
<dbReference type="EMBL" id="LT614637">
    <property type="protein sequence ID" value="SCN26860.1"/>
    <property type="molecule type" value="Genomic_DNA"/>
</dbReference>
<evidence type="ECO:0000256" key="6">
    <source>
        <dbReference type="SAM" id="Phobius"/>
    </source>
</evidence>
<evidence type="ECO:0000256" key="3">
    <source>
        <dbReference type="ARBA" id="ARBA00022679"/>
    </source>
</evidence>
<dbReference type="Proteomes" id="UP000220214">
    <property type="component" value="Chromosome 11"/>
</dbReference>
<feature type="transmembrane region" description="Helical" evidence="6">
    <location>
        <begin position="351"/>
        <end position="371"/>
    </location>
</feature>
<evidence type="ECO:0000313" key="13">
    <source>
        <dbReference type="Proteomes" id="UP000219860"/>
    </source>
</evidence>
<evidence type="ECO:0000313" key="7">
    <source>
        <dbReference type="EMBL" id="CXI65586.1"/>
    </source>
</evidence>
<evidence type="ECO:0000313" key="14">
    <source>
        <dbReference type="Proteomes" id="UP000219974"/>
    </source>
</evidence>
<dbReference type="InterPro" id="IPR000462">
    <property type="entry name" value="CDP-OH_P_trans"/>
</dbReference>
<evidence type="ECO:0000256" key="4">
    <source>
        <dbReference type="ARBA" id="ARBA00023136"/>
    </source>
</evidence>
<dbReference type="Pfam" id="PF01066">
    <property type="entry name" value="CDP-OH_P_transf"/>
    <property type="match status" value="1"/>
</dbReference>